<gene>
    <name evidence="1" type="ORF">FJTKL_13433</name>
</gene>
<protein>
    <submittedName>
        <fullName evidence="1">Uncharacterized protein</fullName>
    </submittedName>
</protein>
<comment type="caution">
    <text evidence="1">The sequence shown here is derived from an EMBL/GenBank/DDBJ whole genome shotgun (WGS) entry which is preliminary data.</text>
</comment>
<dbReference type="EMBL" id="JBAWTH010000076">
    <property type="protein sequence ID" value="KAL2279359.1"/>
    <property type="molecule type" value="Genomic_DNA"/>
</dbReference>
<dbReference type="Proteomes" id="UP001600888">
    <property type="component" value="Unassembled WGS sequence"/>
</dbReference>
<sequence length="98" mass="11607">MGPGWGRDPNAGRTWGALLFRRQLRMEWKPPGAEGWGCCMRGWVWWCLRWLRSLCAWADTRNGLGVGRDVLRSRRVELSDRLEDWIWGSRKPRRVEKP</sequence>
<keyword evidence="2" id="KW-1185">Reference proteome</keyword>
<evidence type="ECO:0000313" key="2">
    <source>
        <dbReference type="Proteomes" id="UP001600888"/>
    </source>
</evidence>
<organism evidence="1 2">
    <name type="scientific">Diaporthe vaccinii</name>
    <dbReference type="NCBI Taxonomy" id="105482"/>
    <lineage>
        <taxon>Eukaryota</taxon>
        <taxon>Fungi</taxon>
        <taxon>Dikarya</taxon>
        <taxon>Ascomycota</taxon>
        <taxon>Pezizomycotina</taxon>
        <taxon>Sordariomycetes</taxon>
        <taxon>Sordariomycetidae</taxon>
        <taxon>Diaporthales</taxon>
        <taxon>Diaporthaceae</taxon>
        <taxon>Diaporthe</taxon>
        <taxon>Diaporthe eres species complex</taxon>
    </lineage>
</organism>
<accession>A0ABR4EA94</accession>
<proteinExistence type="predicted"/>
<reference evidence="1 2" key="1">
    <citation type="submission" date="2024-03" db="EMBL/GenBank/DDBJ databases">
        <title>A high-quality draft genome sequence of Diaporthe vaccinii, a causative agent of upright dieback and viscid rot disease in cranberry plants.</title>
        <authorList>
            <person name="Sarrasin M."/>
            <person name="Lang B.F."/>
            <person name="Burger G."/>
        </authorList>
    </citation>
    <scope>NUCLEOTIDE SEQUENCE [LARGE SCALE GENOMIC DNA]</scope>
    <source>
        <strain evidence="1 2">IS7</strain>
    </source>
</reference>
<evidence type="ECO:0000313" key="1">
    <source>
        <dbReference type="EMBL" id="KAL2279359.1"/>
    </source>
</evidence>
<name>A0ABR4EA94_9PEZI</name>